<dbReference type="SUPFAM" id="SSF161111">
    <property type="entry name" value="Cation efflux protein transmembrane domain-like"/>
    <property type="match status" value="1"/>
</dbReference>
<feature type="transmembrane region" description="Helical" evidence="9">
    <location>
        <begin position="201"/>
        <end position="218"/>
    </location>
</feature>
<feature type="region of interest" description="Disordered" evidence="8">
    <location>
        <begin position="1"/>
        <end position="24"/>
    </location>
</feature>
<feature type="transmembrane region" description="Helical" evidence="9">
    <location>
        <begin position="177"/>
        <end position="195"/>
    </location>
</feature>
<dbReference type="Proteomes" id="UP000316092">
    <property type="component" value="Unassembled WGS sequence"/>
</dbReference>
<evidence type="ECO:0000256" key="7">
    <source>
        <dbReference type="ARBA" id="ARBA00023136"/>
    </source>
</evidence>
<dbReference type="EMBL" id="VKDB01000036">
    <property type="protein sequence ID" value="TSA79812.1"/>
    <property type="molecule type" value="Genomic_DNA"/>
</dbReference>
<feature type="transmembrane region" description="Helical" evidence="9">
    <location>
        <begin position="34"/>
        <end position="55"/>
    </location>
</feature>
<evidence type="ECO:0000256" key="9">
    <source>
        <dbReference type="SAM" id="Phobius"/>
    </source>
</evidence>
<evidence type="ECO:0000259" key="10">
    <source>
        <dbReference type="Pfam" id="PF01545"/>
    </source>
</evidence>
<organism evidence="12 13">
    <name type="scientific">Deinococcus detaillensis</name>
    <dbReference type="NCBI Taxonomy" id="2592048"/>
    <lineage>
        <taxon>Bacteria</taxon>
        <taxon>Thermotogati</taxon>
        <taxon>Deinococcota</taxon>
        <taxon>Deinococci</taxon>
        <taxon>Deinococcales</taxon>
        <taxon>Deinococcaceae</taxon>
        <taxon>Deinococcus</taxon>
    </lineage>
</organism>
<keyword evidence="6" id="KW-0406">Ion transport</keyword>
<proteinExistence type="inferred from homology"/>
<evidence type="ECO:0000256" key="4">
    <source>
        <dbReference type="ARBA" id="ARBA00022692"/>
    </source>
</evidence>
<evidence type="ECO:0000256" key="8">
    <source>
        <dbReference type="SAM" id="MobiDB-lite"/>
    </source>
</evidence>
<evidence type="ECO:0000313" key="12">
    <source>
        <dbReference type="EMBL" id="TSA79812.1"/>
    </source>
</evidence>
<dbReference type="RefSeq" id="WP_143722063.1">
    <property type="nucleotide sequence ID" value="NZ_VKDB01000036.1"/>
</dbReference>
<dbReference type="GO" id="GO:0005385">
    <property type="term" value="F:zinc ion transmembrane transporter activity"/>
    <property type="evidence" value="ECO:0007669"/>
    <property type="project" value="TreeGrafter"/>
</dbReference>
<comment type="similarity">
    <text evidence="2">Belongs to the cation diffusion facilitator (CDF) transporter (TC 2.A.4) family. SLC30A subfamily.</text>
</comment>
<dbReference type="AlphaFoldDB" id="A0A553UI14"/>
<keyword evidence="3" id="KW-0813">Transport</keyword>
<keyword evidence="5 9" id="KW-1133">Transmembrane helix</keyword>
<dbReference type="InterPro" id="IPR027470">
    <property type="entry name" value="Cation_efflux_CTD"/>
</dbReference>
<dbReference type="InterPro" id="IPR002524">
    <property type="entry name" value="Cation_efflux"/>
</dbReference>
<gene>
    <name evidence="12" type="ORF">FNU79_17410</name>
</gene>
<dbReference type="InterPro" id="IPR058533">
    <property type="entry name" value="Cation_efflux_TM"/>
</dbReference>
<dbReference type="PANTHER" id="PTHR11562:SF17">
    <property type="entry name" value="RE54080P-RELATED"/>
    <property type="match status" value="1"/>
</dbReference>
<name>A0A553UI14_9DEIO</name>
<dbReference type="OrthoDB" id="9809646at2"/>
<protein>
    <submittedName>
        <fullName evidence="12">Cation transporter</fullName>
    </submittedName>
</protein>
<evidence type="ECO:0000256" key="5">
    <source>
        <dbReference type="ARBA" id="ARBA00022989"/>
    </source>
</evidence>
<dbReference type="NCBIfam" id="TIGR01297">
    <property type="entry name" value="CDF"/>
    <property type="match status" value="1"/>
</dbReference>
<evidence type="ECO:0000256" key="3">
    <source>
        <dbReference type="ARBA" id="ARBA00022448"/>
    </source>
</evidence>
<accession>A0A553UI14</accession>
<feature type="domain" description="Cation efflux protein transmembrane" evidence="10">
    <location>
        <begin position="36"/>
        <end position="223"/>
    </location>
</feature>
<evidence type="ECO:0000313" key="13">
    <source>
        <dbReference type="Proteomes" id="UP000316092"/>
    </source>
</evidence>
<keyword evidence="7 9" id="KW-0472">Membrane</keyword>
<keyword evidence="4 9" id="KW-0812">Transmembrane</keyword>
<evidence type="ECO:0000256" key="2">
    <source>
        <dbReference type="ARBA" id="ARBA00008873"/>
    </source>
</evidence>
<comment type="caution">
    <text evidence="12">The sequence shown here is derived from an EMBL/GenBank/DDBJ whole genome shotgun (WGS) entry which is preliminary data.</text>
</comment>
<dbReference type="InterPro" id="IPR027469">
    <property type="entry name" value="Cation_efflux_TMD_sf"/>
</dbReference>
<reference evidence="12 13" key="1">
    <citation type="submission" date="2019-07" db="EMBL/GenBank/DDBJ databases">
        <title>Deinococcus detaillus sp. nov., isolated from humus soil in Antarctica.</title>
        <authorList>
            <person name="Zhang K."/>
        </authorList>
    </citation>
    <scope>NUCLEOTIDE SEQUENCE [LARGE SCALE GENOMIC DNA]</scope>
    <source>
        <strain evidence="12 13">H1</strain>
    </source>
</reference>
<dbReference type="SUPFAM" id="SSF160240">
    <property type="entry name" value="Cation efflux protein cytoplasmic domain-like"/>
    <property type="match status" value="1"/>
</dbReference>
<dbReference type="PANTHER" id="PTHR11562">
    <property type="entry name" value="CATION EFFLUX PROTEIN/ ZINC TRANSPORTER"/>
    <property type="match status" value="1"/>
</dbReference>
<evidence type="ECO:0000256" key="1">
    <source>
        <dbReference type="ARBA" id="ARBA00004141"/>
    </source>
</evidence>
<keyword evidence="13" id="KW-1185">Reference proteome</keyword>
<dbReference type="GO" id="GO:0005886">
    <property type="term" value="C:plasma membrane"/>
    <property type="evidence" value="ECO:0007669"/>
    <property type="project" value="TreeGrafter"/>
</dbReference>
<dbReference type="InterPro" id="IPR036837">
    <property type="entry name" value="Cation_efflux_CTD_sf"/>
</dbReference>
<dbReference type="Pfam" id="PF16916">
    <property type="entry name" value="ZT_dimer"/>
    <property type="match status" value="1"/>
</dbReference>
<feature type="transmembrane region" description="Helical" evidence="9">
    <location>
        <begin position="133"/>
        <end position="156"/>
    </location>
</feature>
<sequence>MTHSHNHAAHDDHEHGGHAHGHHHNHAPADFGRAFLIGIGLNTIFVIFEVIYGTLAKSLALVADAGHNASDVLGLLLAWGAYLVAKRRPSQKHTYGLRRSSILASLTNAVLLLVALGAIIWEALHRFSQPAPVAGGTVIWVATLGIAINGVTAYLFASGRKGDLNLRGAYQHMFADALVSAGVVVAGIVILFTGWNWLDPVVSLILAAVILYGTWGLLRESLDLALDAVPESVDLNEVKSFLSAQPGVAGVHDLHVWGMSTTETAMTVHLVMPQGLPDEALQHLRHELHEQFGVEHATVQVEQGRVPCDLLSDEVV</sequence>
<evidence type="ECO:0000256" key="6">
    <source>
        <dbReference type="ARBA" id="ARBA00023065"/>
    </source>
</evidence>
<dbReference type="Gene3D" id="1.20.1510.10">
    <property type="entry name" value="Cation efflux protein transmembrane domain"/>
    <property type="match status" value="1"/>
</dbReference>
<feature type="compositionally biased region" description="Basic and acidic residues" evidence="8">
    <location>
        <begin position="8"/>
        <end position="17"/>
    </location>
</feature>
<feature type="transmembrane region" description="Helical" evidence="9">
    <location>
        <begin position="97"/>
        <end position="121"/>
    </location>
</feature>
<comment type="subcellular location">
    <subcellularLocation>
        <location evidence="1">Membrane</location>
        <topology evidence="1">Multi-pass membrane protein</topology>
    </subcellularLocation>
</comment>
<feature type="domain" description="Cation efflux protein cytoplasmic" evidence="11">
    <location>
        <begin position="230"/>
        <end position="303"/>
    </location>
</feature>
<evidence type="ECO:0000259" key="11">
    <source>
        <dbReference type="Pfam" id="PF16916"/>
    </source>
</evidence>
<dbReference type="Pfam" id="PF01545">
    <property type="entry name" value="Cation_efflux"/>
    <property type="match status" value="1"/>
</dbReference>
<feature type="transmembrane region" description="Helical" evidence="9">
    <location>
        <begin position="67"/>
        <end position="85"/>
    </location>
</feature>
<dbReference type="InterPro" id="IPR050681">
    <property type="entry name" value="CDF/SLC30A"/>
</dbReference>